<reference evidence="1 2" key="1">
    <citation type="journal article" date="2020" name="Genomics">
        <title>Complete, high-quality genomes from long-read metagenomic sequencing of two wolf lichen thalli reveals enigmatic genome architecture.</title>
        <authorList>
            <person name="McKenzie S.K."/>
            <person name="Walston R.F."/>
            <person name="Allen J.L."/>
        </authorList>
    </citation>
    <scope>NUCLEOTIDE SEQUENCE [LARGE SCALE GENOMIC DNA]</scope>
    <source>
        <strain evidence="1">WasteWater2</strain>
    </source>
</reference>
<evidence type="ECO:0000313" key="1">
    <source>
        <dbReference type="EMBL" id="KAF6239971.1"/>
    </source>
</evidence>
<comment type="caution">
    <text evidence="1">The sequence shown here is derived from an EMBL/GenBank/DDBJ whole genome shotgun (WGS) entry which is preliminary data.</text>
</comment>
<gene>
    <name evidence="1" type="ORF">HO173_001579</name>
</gene>
<name>A0A8H6G3Z1_9LECA</name>
<evidence type="ECO:0000313" key="2">
    <source>
        <dbReference type="Proteomes" id="UP000578531"/>
    </source>
</evidence>
<proteinExistence type="predicted"/>
<protein>
    <submittedName>
        <fullName evidence="1">Uncharacterized protein</fullName>
    </submittedName>
</protein>
<dbReference type="EMBL" id="JACCJC010000004">
    <property type="protein sequence ID" value="KAF6239971.1"/>
    <property type="molecule type" value="Genomic_DNA"/>
</dbReference>
<dbReference type="Proteomes" id="UP000578531">
    <property type="component" value="Unassembled WGS sequence"/>
</dbReference>
<dbReference type="AlphaFoldDB" id="A0A8H6G3Z1"/>
<organism evidence="1 2">
    <name type="scientific">Letharia columbiana</name>
    <dbReference type="NCBI Taxonomy" id="112416"/>
    <lineage>
        <taxon>Eukaryota</taxon>
        <taxon>Fungi</taxon>
        <taxon>Dikarya</taxon>
        <taxon>Ascomycota</taxon>
        <taxon>Pezizomycotina</taxon>
        <taxon>Lecanoromycetes</taxon>
        <taxon>OSLEUM clade</taxon>
        <taxon>Lecanoromycetidae</taxon>
        <taxon>Lecanorales</taxon>
        <taxon>Lecanorineae</taxon>
        <taxon>Parmeliaceae</taxon>
        <taxon>Letharia</taxon>
    </lineage>
</organism>
<dbReference type="OrthoDB" id="3438983at2759"/>
<sequence>MLSSFSLRSCFEAQLLRNIWLAISPPPILHGSGPYTQAFHHHPIQYSTQGFQYEYVPQTCTDLREHVRPTTIPSVIPRMAASRILQPRISKKTDRPSRYPKVRPGGPPLREVVRGVFHTDPYGTGWVIRAPLHEEDYEGGANYQSKYISGCDYNFAHTKKRILIVLAEYHYHYLAIPPYTHDDNGLNRKPNQDGFVYVHDKYRVSRRPLKQRKDRHLDAAIDLQTRIPHYRPKSAAHLNESYCGEELLPEGGIPRPSYKRLRQEAAGHRQITFDKQAHVQRMYSLDCNCGSGHLPERISDLDIQQAGLGGFQSRDVTMIIDHTEAISQLHKFRVPLVDVD</sequence>
<accession>A0A8H6G3Z1</accession>
<dbReference type="RefSeq" id="XP_037169240.1">
    <property type="nucleotide sequence ID" value="XM_037303518.1"/>
</dbReference>
<dbReference type="GeneID" id="59283253"/>
<keyword evidence="2" id="KW-1185">Reference proteome</keyword>